<dbReference type="EMBL" id="PDCJ01000001">
    <property type="protein sequence ID" value="PEG31123.1"/>
    <property type="molecule type" value="Genomic_DNA"/>
</dbReference>
<evidence type="ECO:0000256" key="5">
    <source>
        <dbReference type="ARBA" id="ARBA00022741"/>
    </source>
</evidence>
<evidence type="ECO:0000313" key="10">
    <source>
        <dbReference type="Proteomes" id="UP000220840"/>
    </source>
</evidence>
<dbReference type="GO" id="GO:0015833">
    <property type="term" value="P:peptide transport"/>
    <property type="evidence" value="ECO:0007669"/>
    <property type="project" value="InterPro"/>
</dbReference>
<dbReference type="InterPro" id="IPR050388">
    <property type="entry name" value="ABC_Ni/Peptide_Import"/>
</dbReference>
<dbReference type="Gene3D" id="3.40.50.300">
    <property type="entry name" value="P-loop containing nucleotide triphosphate hydrolases"/>
    <property type="match status" value="1"/>
</dbReference>
<dbReference type="FunFam" id="3.40.50.300:FF:000016">
    <property type="entry name" value="Oligopeptide ABC transporter ATP-binding component"/>
    <property type="match status" value="1"/>
</dbReference>
<dbReference type="SUPFAM" id="SSF52540">
    <property type="entry name" value="P-loop containing nucleoside triphosphate hydrolases"/>
    <property type="match status" value="1"/>
</dbReference>
<sequence length="330" mass="36899">MDEKKLSIRNLSVSFLQGDSKVTAVDDVSFDMNNGKILGMIGESGCGKSTLGLSIMNLLPEKTSSIDKGEIFFNGKDLSKLKENELQKIRGNNISMIFQEPMTSLNPLFKIGRQIGEPLKIHKNIKGQELKDKVIELLKDVHIPNPEKIYNAYPHNLSGGMRQRVMIAMALSCEPEIIIADEPTTALDVTIQSQILYLLKQLNEKRNTSILFITHDLSVVAEICDEVVVLYGGKIVEKADVNEIFDNAKHPYTIGLLESQPHMGQVGKSLPSINGMVPKLDEMPKGCRFSTRCSKKFCSKCTDLEPPLFIINEKHMAACWLYEKEVDKSE</sequence>
<feature type="domain" description="ABC transporter" evidence="8">
    <location>
        <begin position="8"/>
        <end position="257"/>
    </location>
</feature>
<dbReference type="InterPro" id="IPR017871">
    <property type="entry name" value="ABC_transporter-like_CS"/>
</dbReference>
<keyword evidence="10" id="KW-1185">Reference proteome</keyword>
<dbReference type="GeneID" id="68877468"/>
<dbReference type="STRING" id="137838.GCA_001458595_02506"/>
<comment type="caution">
    <text evidence="9">The sequence shown here is derived from an EMBL/GenBank/DDBJ whole genome shotgun (WGS) entry which is preliminary data.</text>
</comment>
<dbReference type="PROSITE" id="PS00211">
    <property type="entry name" value="ABC_TRANSPORTER_1"/>
    <property type="match status" value="1"/>
</dbReference>
<comment type="subcellular location">
    <subcellularLocation>
        <location evidence="1">Cell membrane</location>
        <topology evidence="1">Peripheral membrane protein</topology>
    </subcellularLocation>
</comment>
<keyword evidence="7" id="KW-0472">Membrane</keyword>
<gene>
    <name evidence="9" type="ORF">CQ394_05195</name>
</gene>
<dbReference type="Proteomes" id="UP000220840">
    <property type="component" value="Unassembled WGS sequence"/>
</dbReference>
<dbReference type="GO" id="GO:0005524">
    <property type="term" value="F:ATP binding"/>
    <property type="evidence" value="ECO:0007669"/>
    <property type="project" value="UniProtKB-KW"/>
</dbReference>
<evidence type="ECO:0000256" key="7">
    <source>
        <dbReference type="ARBA" id="ARBA00023136"/>
    </source>
</evidence>
<keyword evidence="3" id="KW-0813">Transport</keyword>
<evidence type="ECO:0000256" key="1">
    <source>
        <dbReference type="ARBA" id="ARBA00004202"/>
    </source>
</evidence>
<dbReference type="PROSITE" id="PS50893">
    <property type="entry name" value="ABC_TRANSPORTER_2"/>
    <property type="match status" value="1"/>
</dbReference>
<reference evidence="9 10" key="1">
    <citation type="submission" date="2017-10" db="EMBL/GenBank/DDBJ databases">
        <title>Effective Description of Clostridium neonatale sp. nov. linked to necrotizing enterocolitis in neonates and a clarification of species assignable to the genus Clostridium (Prazmowski 1880) emend. Lawson and Rainey 2016.</title>
        <authorList>
            <person name="Bernard K."/>
            <person name="Burdz T."/>
            <person name="Wiebe D."/>
            <person name="Balcewich B."/>
            <person name="Alfa M."/>
            <person name="Bernier A.-M."/>
        </authorList>
    </citation>
    <scope>NUCLEOTIDE SEQUENCE [LARGE SCALE GENOMIC DNA]</scope>
    <source>
        <strain evidence="9 10">LCDC99A005</strain>
    </source>
</reference>
<dbReference type="PANTHER" id="PTHR43297:SF2">
    <property type="entry name" value="DIPEPTIDE TRANSPORT ATP-BINDING PROTEIN DPPD"/>
    <property type="match status" value="1"/>
</dbReference>
<dbReference type="InterPro" id="IPR003439">
    <property type="entry name" value="ABC_transporter-like_ATP-bd"/>
</dbReference>
<dbReference type="Pfam" id="PF08352">
    <property type="entry name" value="oligo_HPY"/>
    <property type="match status" value="1"/>
</dbReference>
<evidence type="ECO:0000256" key="6">
    <source>
        <dbReference type="ARBA" id="ARBA00022840"/>
    </source>
</evidence>
<dbReference type="InterPro" id="IPR003593">
    <property type="entry name" value="AAA+_ATPase"/>
</dbReference>
<dbReference type="InterPro" id="IPR013563">
    <property type="entry name" value="Oligopep_ABC_C"/>
</dbReference>
<dbReference type="GO" id="GO:0005886">
    <property type="term" value="C:plasma membrane"/>
    <property type="evidence" value="ECO:0007669"/>
    <property type="project" value="UniProtKB-SubCell"/>
</dbReference>
<dbReference type="RefSeq" id="WP_058295284.1">
    <property type="nucleotide sequence ID" value="NZ_CAMRXG010000036.1"/>
</dbReference>
<dbReference type="AlphaFoldDB" id="A0A2A7MI31"/>
<dbReference type="OrthoDB" id="9806285at2"/>
<dbReference type="PANTHER" id="PTHR43297">
    <property type="entry name" value="OLIGOPEPTIDE TRANSPORT ATP-BINDING PROTEIN APPD"/>
    <property type="match status" value="1"/>
</dbReference>
<dbReference type="NCBIfam" id="TIGR01727">
    <property type="entry name" value="oligo_HPY"/>
    <property type="match status" value="1"/>
</dbReference>
<name>A0A2A7MI31_9CLOT</name>
<evidence type="ECO:0000256" key="4">
    <source>
        <dbReference type="ARBA" id="ARBA00022475"/>
    </source>
</evidence>
<dbReference type="SMART" id="SM00382">
    <property type="entry name" value="AAA"/>
    <property type="match status" value="1"/>
</dbReference>
<organism evidence="9 10">
    <name type="scientific">Clostridium neonatale</name>
    <dbReference type="NCBI Taxonomy" id="137838"/>
    <lineage>
        <taxon>Bacteria</taxon>
        <taxon>Bacillati</taxon>
        <taxon>Bacillota</taxon>
        <taxon>Clostridia</taxon>
        <taxon>Eubacteriales</taxon>
        <taxon>Clostridiaceae</taxon>
        <taxon>Clostridium</taxon>
    </lineage>
</organism>
<evidence type="ECO:0000259" key="8">
    <source>
        <dbReference type="PROSITE" id="PS50893"/>
    </source>
</evidence>
<evidence type="ECO:0000313" key="9">
    <source>
        <dbReference type="EMBL" id="PEG31123.1"/>
    </source>
</evidence>
<protein>
    <submittedName>
        <fullName evidence="9">ABC transporter ATP-binding protein</fullName>
    </submittedName>
</protein>
<dbReference type="InterPro" id="IPR027417">
    <property type="entry name" value="P-loop_NTPase"/>
</dbReference>
<dbReference type="GO" id="GO:0016887">
    <property type="term" value="F:ATP hydrolysis activity"/>
    <property type="evidence" value="ECO:0007669"/>
    <property type="project" value="InterPro"/>
</dbReference>
<dbReference type="Pfam" id="PF00005">
    <property type="entry name" value="ABC_tran"/>
    <property type="match status" value="1"/>
</dbReference>
<keyword evidence="5" id="KW-0547">Nucleotide-binding</keyword>
<keyword evidence="4" id="KW-1003">Cell membrane</keyword>
<accession>A0A2A7MI31</accession>
<dbReference type="CDD" id="cd03257">
    <property type="entry name" value="ABC_NikE_OppD_transporters"/>
    <property type="match status" value="1"/>
</dbReference>
<evidence type="ECO:0000256" key="2">
    <source>
        <dbReference type="ARBA" id="ARBA00005417"/>
    </source>
</evidence>
<evidence type="ECO:0000256" key="3">
    <source>
        <dbReference type="ARBA" id="ARBA00022448"/>
    </source>
</evidence>
<proteinExistence type="inferred from homology"/>
<keyword evidence="6 9" id="KW-0067">ATP-binding</keyword>
<comment type="similarity">
    <text evidence="2">Belongs to the ABC transporter superfamily.</text>
</comment>